<keyword evidence="5" id="KW-0813">Transport</keyword>
<evidence type="ECO:0000313" key="16">
    <source>
        <dbReference type="EMBL" id="OOQ84464.1"/>
    </source>
</evidence>
<dbReference type="CDD" id="cd21452">
    <property type="entry name" value="DLC-like_DYNLL1_DYNLL2"/>
    <property type="match status" value="1"/>
</dbReference>
<dbReference type="GO" id="GO:0005874">
    <property type="term" value="C:microtubule"/>
    <property type="evidence" value="ECO:0007669"/>
    <property type="project" value="UniProtKB-KW"/>
</dbReference>
<evidence type="ECO:0000256" key="6">
    <source>
        <dbReference type="ARBA" id="ARBA00022490"/>
    </source>
</evidence>
<feature type="region of interest" description="Disordered" evidence="15">
    <location>
        <begin position="137"/>
        <end position="190"/>
    </location>
</feature>
<evidence type="ECO:0000313" key="17">
    <source>
        <dbReference type="Proteomes" id="UP000190744"/>
    </source>
</evidence>
<keyword evidence="11" id="KW-0811">Translocation</keyword>
<dbReference type="EMBL" id="LJBN01000180">
    <property type="protein sequence ID" value="OOQ84464.1"/>
    <property type="molecule type" value="Genomic_DNA"/>
</dbReference>
<evidence type="ECO:0000256" key="4">
    <source>
        <dbReference type="ARBA" id="ARBA00015062"/>
    </source>
</evidence>
<dbReference type="FunFam" id="3.30.740.10:FF:000005">
    <property type="entry name" value="Dynein light chain"/>
    <property type="match status" value="1"/>
</dbReference>
<evidence type="ECO:0000256" key="1">
    <source>
        <dbReference type="ARBA" id="ARBA00004245"/>
    </source>
</evidence>
<dbReference type="GO" id="GO:0005868">
    <property type="term" value="C:cytoplasmic dynein complex"/>
    <property type="evidence" value="ECO:0007669"/>
    <property type="project" value="TreeGrafter"/>
</dbReference>
<keyword evidence="11" id="KW-0906">Nuclear pore complex</keyword>
<evidence type="ECO:0000256" key="14">
    <source>
        <dbReference type="ARBA" id="ARBA00023242"/>
    </source>
</evidence>
<keyword evidence="12" id="KW-0505">Motor protein</keyword>
<proteinExistence type="inferred from homology"/>
<comment type="caution">
    <text evidence="16">The sequence shown here is derived from an EMBL/GenBank/DDBJ whole genome shotgun (WGS) entry which is preliminary data.</text>
</comment>
<protein>
    <recommendedName>
        <fullName evidence="4">Dynein light chain 1, cytoplasmic</fullName>
    </recommendedName>
</protein>
<evidence type="ECO:0000256" key="3">
    <source>
        <dbReference type="ARBA" id="ARBA00010156"/>
    </source>
</evidence>
<keyword evidence="6" id="KW-0963">Cytoplasm</keyword>
<evidence type="ECO:0000256" key="9">
    <source>
        <dbReference type="ARBA" id="ARBA00022927"/>
    </source>
</evidence>
<dbReference type="Proteomes" id="UP000190744">
    <property type="component" value="Unassembled WGS sequence"/>
</dbReference>
<dbReference type="InterPro" id="IPR001372">
    <property type="entry name" value="Dynein_light_chain_typ-1/2"/>
</dbReference>
<evidence type="ECO:0000256" key="10">
    <source>
        <dbReference type="ARBA" id="ARBA00023017"/>
    </source>
</evidence>
<organism evidence="16 17">
    <name type="scientific">Penicillium brasilianum</name>
    <dbReference type="NCBI Taxonomy" id="104259"/>
    <lineage>
        <taxon>Eukaryota</taxon>
        <taxon>Fungi</taxon>
        <taxon>Dikarya</taxon>
        <taxon>Ascomycota</taxon>
        <taxon>Pezizomycotina</taxon>
        <taxon>Eurotiomycetes</taxon>
        <taxon>Eurotiomycetidae</taxon>
        <taxon>Eurotiales</taxon>
        <taxon>Aspergillaceae</taxon>
        <taxon>Penicillium</taxon>
    </lineage>
</organism>
<comment type="similarity">
    <text evidence="3">Belongs to the dynein light chain family.</text>
</comment>
<dbReference type="AlphaFoldDB" id="A0A1S9RFZ7"/>
<dbReference type="SUPFAM" id="SSF54648">
    <property type="entry name" value="DLC"/>
    <property type="match status" value="1"/>
</dbReference>
<feature type="compositionally biased region" description="Pro residues" evidence="15">
    <location>
        <begin position="145"/>
        <end position="160"/>
    </location>
</feature>
<dbReference type="GO" id="GO:0045505">
    <property type="term" value="F:dynein intermediate chain binding"/>
    <property type="evidence" value="ECO:0007669"/>
    <property type="project" value="TreeGrafter"/>
</dbReference>
<dbReference type="GO" id="GO:0051028">
    <property type="term" value="P:mRNA transport"/>
    <property type="evidence" value="ECO:0007669"/>
    <property type="project" value="UniProtKB-KW"/>
</dbReference>
<dbReference type="Gene3D" id="3.30.740.10">
    <property type="entry name" value="Protein Inhibitor Of Neuronal Nitric Oxide Synthase"/>
    <property type="match status" value="1"/>
</dbReference>
<dbReference type="PANTHER" id="PTHR11886:SF35">
    <property type="entry name" value="DYNEIN LIGHT CHAIN"/>
    <property type="match status" value="1"/>
</dbReference>
<evidence type="ECO:0000256" key="13">
    <source>
        <dbReference type="ARBA" id="ARBA00023212"/>
    </source>
</evidence>
<evidence type="ECO:0000256" key="11">
    <source>
        <dbReference type="ARBA" id="ARBA00023132"/>
    </source>
</evidence>
<reference evidence="17" key="1">
    <citation type="submission" date="2015-09" db="EMBL/GenBank/DDBJ databases">
        <authorList>
            <person name="Fill T.P."/>
            <person name="Baretta J.F."/>
            <person name="de Almeida L.G."/>
            <person name="Rocha M."/>
            <person name="de Souza D.H."/>
            <person name="Malavazi I."/>
            <person name="Cerdeira L.T."/>
            <person name="Hong H."/>
            <person name="Samborskyy M."/>
            <person name="de Vasconcelos A.T."/>
            <person name="Leadlay P."/>
            <person name="Rodrigues-Filho E."/>
        </authorList>
    </citation>
    <scope>NUCLEOTIDE SEQUENCE [LARGE SCALE GENOMIC DNA]</scope>
    <source>
        <strain evidence="17">LaBioMMi 136</strain>
    </source>
</reference>
<keyword evidence="8" id="KW-0509">mRNA transport</keyword>
<name>A0A1S9RFZ7_PENBI</name>
<dbReference type="Pfam" id="PF01221">
    <property type="entry name" value="Dynein_light"/>
    <property type="match status" value="1"/>
</dbReference>
<dbReference type="GO" id="GO:0007017">
    <property type="term" value="P:microtubule-based process"/>
    <property type="evidence" value="ECO:0007669"/>
    <property type="project" value="InterPro"/>
</dbReference>
<dbReference type="InterPro" id="IPR019763">
    <property type="entry name" value="Dynein_light_1/2_CS"/>
</dbReference>
<dbReference type="PANTHER" id="PTHR11886">
    <property type="entry name" value="DYNEIN LIGHT CHAIN"/>
    <property type="match status" value="1"/>
</dbReference>
<evidence type="ECO:0000256" key="15">
    <source>
        <dbReference type="SAM" id="MobiDB-lite"/>
    </source>
</evidence>
<keyword evidence="10" id="KW-0243">Dynein</keyword>
<comment type="subcellular location">
    <subcellularLocation>
        <location evidence="1">Cytoplasm</location>
        <location evidence="1">Cytoskeleton</location>
    </subcellularLocation>
    <subcellularLocation>
        <location evidence="2">Nucleus</location>
        <location evidence="2">Nuclear pore complex</location>
    </subcellularLocation>
</comment>
<evidence type="ECO:0000256" key="7">
    <source>
        <dbReference type="ARBA" id="ARBA00022701"/>
    </source>
</evidence>
<evidence type="ECO:0000256" key="12">
    <source>
        <dbReference type="ARBA" id="ARBA00023175"/>
    </source>
</evidence>
<evidence type="ECO:0000256" key="5">
    <source>
        <dbReference type="ARBA" id="ARBA00022448"/>
    </source>
</evidence>
<evidence type="ECO:0000256" key="2">
    <source>
        <dbReference type="ARBA" id="ARBA00004567"/>
    </source>
</evidence>
<evidence type="ECO:0000256" key="8">
    <source>
        <dbReference type="ARBA" id="ARBA00022816"/>
    </source>
</evidence>
<keyword evidence="14" id="KW-0539">Nucleus</keyword>
<dbReference type="PROSITE" id="PS01239">
    <property type="entry name" value="DYNEIN_LIGHT_1"/>
    <property type="match status" value="1"/>
</dbReference>
<keyword evidence="9" id="KW-0653">Protein transport</keyword>
<sequence length="190" mass="22228">MTTEKKDKMEAQIKSVDMTEDMQQEAIALAIEAMEKYHIEKDIAQHIKKEFDSRKGATWHCVVGRNFGSFVTHEFTSMLEGYENVRAYCYNCQHWNGHCLTRWPFFTVCFVPLIPLAMHKYKEVTCYTCRFTQDLRDRPDITPETRPPPHMQWGPQPPPGAQWQQQQQQQPQLQSPPVAHGAQQEPESYK</sequence>
<feature type="compositionally biased region" description="Low complexity" evidence="15">
    <location>
        <begin position="161"/>
        <end position="177"/>
    </location>
</feature>
<dbReference type="SMART" id="SM01375">
    <property type="entry name" value="Dynein_light"/>
    <property type="match status" value="1"/>
</dbReference>
<gene>
    <name evidence="16" type="ORF">PEBR_30151</name>
</gene>
<keyword evidence="13" id="KW-0206">Cytoskeleton</keyword>
<dbReference type="GO" id="GO:0015031">
    <property type="term" value="P:protein transport"/>
    <property type="evidence" value="ECO:0007669"/>
    <property type="project" value="UniProtKB-KW"/>
</dbReference>
<keyword evidence="7" id="KW-0493">Microtubule</keyword>
<dbReference type="InterPro" id="IPR037177">
    <property type="entry name" value="DLC_sf"/>
</dbReference>
<accession>A0A1S9RFZ7</accession>
<dbReference type="GO" id="GO:0005643">
    <property type="term" value="C:nuclear pore"/>
    <property type="evidence" value="ECO:0007669"/>
    <property type="project" value="UniProtKB-SubCell"/>
</dbReference>